<dbReference type="GO" id="GO:0008831">
    <property type="term" value="F:dTDP-4-dehydrorhamnose reductase activity"/>
    <property type="evidence" value="ECO:0007669"/>
    <property type="project" value="TreeGrafter"/>
</dbReference>
<organism evidence="4">
    <name type="scientific">viral metagenome</name>
    <dbReference type="NCBI Taxonomy" id="1070528"/>
    <lineage>
        <taxon>unclassified sequences</taxon>
        <taxon>metagenomes</taxon>
        <taxon>organismal metagenomes</taxon>
    </lineage>
</organism>
<dbReference type="GO" id="GO:0005829">
    <property type="term" value="C:cytosol"/>
    <property type="evidence" value="ECO:0007669"/>
    <property type="project" value="TreeGrafter"/>
</dbReference>
<protein>
    <recommendedName>
        <fullName evidence="2">RmlD-like substrate binding domain-containing protein</fullName>
    </recommendedName>
</protein>
<dbReference type="EMBL" id="MN739534">
    <property type="protein sequence ID" value="QHT11284.1"/>
    <property type="molecule type" value="Genomic_DNA"/>
</dbReference>
<dbReference type="AlphaFoldDB" id="A0A6C0H5F8"/>
<dbReference type="SUPFAM" id="SSF51735">
    <property type="entry name" value="NAD(P)-binding Rossmann-fold domains"/>
    <property type="match status" value="1"/>
</dbReference>
<feature type="domain" description="RmlD-like substrate binding" evidence="2">
    <location>
        <begin position="15"/>
        <end position="240"/>
    </location>
</feature>
<name>A0A6C0H5F8_9ZZZZ</name>
<reference evidence="4" key="1">
    <citation type="journal article" date="2020" name="Nature">
        <title>Giant virus diversity and host interactions through global metagenomics.</title>
        <authorList>
            <person name="Schulz F."/>
            <person name="Roux S."/>
            <person name="Paez-Espino D."/>
            <person name="Jungbluth S."/>
            <person name="Walsh D.A."/>
            <person name="Denef V.J."/>
            <person name="McMahon K.D."/>
            <person name="Konstantinidis K.T."/>
            <person name="Eloe-Fadrosh E.A."/>
            <person name="Kyrpides N.C."/>
            <person name="Woyke T."/>
        </authorList>
    </citation>
    <scope>NUCLEOTIDE SEQUENCE</scope>
    <source>
        <strain evidence="3">GVMAG-M-3300023174-116</strain>
        <strain evidence="4">GVMAG-M-3300023179-63</strain>
    </source>
</reference>
<evidence type="ECO:0000259" key="2">
    <source>
        <dbReference type="Pfam" id="PF04321"/>
    </source>
</evidence>
<keyword evidence="1" id="KW-1133">Transmembrane helix</keyword>
<dbReference type="GO" id="GO:0019305">
    <property type="term" value="P:dTDP-rhamnose biosynthetic process"/>
    <property type="evidence" value="ECO:0007669"/>
    <property type="project" value="TreeGrafter"/>
</dbReference>
<evidence type="ECO:0000313" key="3">
    <source>
        <dbReference type="EMBL" id="QHT11284.1"/>
    </source>
</evidence>
<sequence>MHLNSILLLVIYYFMKIILFGSTGMLGNYVYKVLVEKYKVITITRKEFDIENDLWSKLDSLLQKEYNDVHTLINCAGIIPQNCPTSDYRKYIRINTLFPHKLQELSTKYNYKFIHITTDCVYDGQKGNYIETDLHSEKGIYGVSKSLGEPEDACIIRTSIIGEELFNKKSLLEWLISQQNKEINGYANHIWNGVSCLTLAEIIKDIIEKNLFWRGVRHIYSPSSVSKYDLCAFINEIYKLNLTIEKVNDKSNIDRSLNSNYAMNFNIKNMENQIIDLFNYYKL</sequence>
<evidence type="ECO:0000256" key="1">
    <source>
        <dbReference type="SAM" id="Phobius"/>
    </source>
</evidence>
<evidence type="ECO:0000313" key="4">
    <source>
        <dbReference type="EMBL" id="QHT75385.1"/>
    </source>
</evidence>
<dbReference type="Gene3D" id="3.40.50.720">
    <property type="entry name" value="NAD(P)-binding Rossmann-like Domain"/>
    <property type="match status" value="1"/>
</dbReference>
<dbReference type="EMBL" id="MN739869">
    <property type="protein sequence ID" value="QHT75385.1"/>
    <property type="molecule type" value="Genomic_DNA"/>
</dbReference>
<keyword evidence="1" id="KW-0472">Membrane</keyword>
<dbReference type="InterPro" id="IPR036291">
    <property type="entry name" value="NAD(P)-bd_dom_sf"/>
</dbReference>
<accession>A0A6C0H5F8</accession>
<dbReference type="InterPro" id="IPR029903">
    <property type="entry name" value="RmlD-like-bd"/>
</dbReference>
<feature type="transmembrane region" description="Helical" evidence="1">
    <location>
        <begin position="6"/>
        <end position="31"/>
    </location>
</feature>
<keyword evidence="1" id="KW-0812">Transmembrane</keyword>
<dbReference type="PANTHER" id="PTHR10491:SF4">
    <property type="entry name" value="METHIONINE ADENOSYLTRANSFERASE 2 SUBUNIT BETA"/>
    <property type="match status" value="1"/>
</dbReference>
<proteinExistence type="predicted"/>
<dbReference type="Pfam" id="PF04321">
    <property type="entry name" value="RmlD_sub_bind"/>
    <property type="match status" value="1"/>
</dbReference>
<dbReference type="PANTHER" id="PTHR10491">
    <property type="entry name" value="DTDP-4-DEHYDRORHAMNOSE REDUCTASE"/>
    <property type="match status" value="1"/>
</dbReference>
<dbReference type="InterPro" id="IPR005913">
    <property type="entry name" value="dTDP_dehydrorham_reduct"/>
</dbReference>